<dbReference type="OrthoDB" id="1470350at2759"/>
<dbReference type="InterPro" id="IPR036396">
    <property type="entry name" value="Cyt_P450_sf"/>
</dbReference>
<proteinExistence type="inferred from homology"/>
<dbReference type="Pfam" id="PF00067">
    <property type="entry name" value="p450"/>
    <property type="match status" value="1"/>
</dbReference>
<name>A0A1W2TAI5_ROSNE</name>
<dbReference type="GO" id="GO:0020037">
    <property type="term" value="F:heme binding"/>
    <property type="evidence" value="ECO:0007669"/>
    <property type="project" value="InterPro"/>
</dbReference>
<dbReference type="PANTHER" id="PTHR24304:SF2">
    <property type="entry name" value="24-HYDROXYCHOLESTEROL 7-ALPHA-HYDROXYLASE"/>
    <property type="match status" value="1"/>
</dbReference>
<organism evidence="9">
    <name type="scientific">Rosellinia necatrix</name>
    <name type="common">White root-rot fungus</name>
    <dbReference type="NCBI Taxonomy" id="77044"/>
    <lineage>
        <taxon>Eukaryota</taxon>
        <taxon>Fungi</taxon>
        <taxon>Dikarya</taxon>
        <taxon>Ascomycota</taxon>
        <taxon>Pezizomycotina</taxon>
        <taxon>Sordariomycetes</taxon>
        <taxon>Xylariomycetidae</taxon>
        <taxon>Xylariales</taxon>
        <taxon>Xylariaceae</taxon>
        <taxon>Rosellinia</taxon>
    </lineage>
</organism>
<keyword evidence="8" id="KW-0560">Oxidoreductase</keyword>
<dbReference type="GO" id="GO:0005506">
    <property type="term" value="F:iron ion binding"/>
    <property type="evidence" value="ECO:0007669"/>
    <property type="project" value="InterPro"/>
</dbReference>
<comment type="cofactor">
    <cofactor evidence="1 7">
        <name>heme</name>
        <dbReference type="ChEBI" id="CHEBI:30413"/>
    </cofactor>
</comment>
<comment type="similarity">
    <text evidence="2 8">Belongs to the cytochrome P450 family.</text>
</comment>
<evidence type="ECO:0000313" key="10">
    <source>
        <dbReference type="Proteomes" id="UP000054516"/>
    </source>
</evidence>
<dbReference type="InterPro" id="IPR017972">
    <property type="entry name" value="Cyt_P450_CS"/>
</dbReference>
<gene>
    <name evidence="9" type="ORF">SAMD00023353_14200010</name>
</gene>
<dbReference type="GO" id="GO:0016705">
    <property type="term" value="F:oxidoreductase activity, acting on paired donors, with incorporation or reduction of molecular oxygen"/>
    <property type="evidence" value="ECO:0007669"/>
    <property type="project" value="InterPro"/>
</dbReference>
<dbReference type="InterPro" id="IPR002403">
    <property type="entry name" value="Cyt_P450_E_grp-IV"/>
</dbReference>
<dbReference type="AlphaFoldDB" id="A0A1W2TAI5"/>
<evidence type="ECO:0000313" key="9">
    <source>
        <dbReference type="EMBL" id="GAP82381.2"/>
    </source>
</evidence>
<evidence type="ECO:0000256" key="4">
    <source>
        <dbReference type="ARBA" id="ARBA00022723"/>
    </source>
</evidence>
<dbReference type="GO" id="GO:0008395">
    <property type="term" value="F:steroid hydroxylase activity"/>
    <property type="evidence" value="ECO:0007669"/>
    <property type="project" value="TreeGrafter"/>
</dbReference>
<keyword evidence="6 8" id="KW-0503">Monooxygenase</keyword>
<evidence type="ECO:0000256" key="6">
    <source>
        <dbReference type="ARBA" id="ARBA00023033"/>
    </source>
</evidence>
<keyword evidence="5 7" id="KW-0408">Iron</keyword>
<dbReference type="InterPro" id="IPR001128">
    <property type="entry name" value="Cyt_P450"/>
</dbReference>
<dbReference type="OMA" id="DTEIGPY"/>
<accession>A0A1W2TAI5</accession>
<dbReference type="PANTHER" id="PTHR24304">
    <property type="entry name" value="CYTOCHROME P450 FAMILY 7"/>
    <property type="match status" value="1"/>
</dbReference>
<evidence type="ECO:0000256" key="5">
    <source>
        <dbReference type="ARBA" id="ARBA00023004"/>
    </source>
</evidence>
<evidence type="ECO:0000256" key="7">
    <source>
        <dbReference type="PIRSR" id="PIRSR602403-1"/>
    </source>
</evidence>
<dbReference type="InterPro" id="IPR050529">
    <property type="entry name" value="CYP450_sterol_14alpha_dmase"/>
</dbReference>
<keyword evidence="10" id="KW-1185">Reference proteome</keyword>
<evidence type="ECO:0000256" key="8">
    <source>
        <dbReference type="RuleBase" id="RU000461"/>
    </source>
</evidence>
<evidence type="ECO:0000256" key="3">
    <source>
        <dbReference type="ARBA" id="ARBA00022617"/>
    </source>
</evidence>
<dbReference type="SUPFAM" id="SSF48264">
    <property type="entry name" value="Cytochrome P450"/>
    <property type="match status" value="1"/>
</dbReference>
<reference evidence="9" key="1">
    <citation type="submission" date="2016-03" db="EMBL/GenBank/DDBJ databases">
        <title>Draft genome sequence of Rosellinia necatrix.</title>
        <authorList>
            <person name="Kanematsu S."/>
        </authorList>
    </citation>
    <scope>NUCLEOTIDE SEQUENCE [LARGE SCALE GENOMIC DNA]</scope>
    <source>
        <strain evidence="9">W97</strain>
    </source>
</reference>
<dbReference type="EMBL" id="DF977587">
    <property type="protein sequence ID" value="GAP82381.2"/>
    <property type="molecule type" value="Genomic_DNA"/>
</dbReference>
<dbReference type="CDD" id="cd11040">
    <property type="entry name" value="CYP7_CYP8-like"/>
    <property type="match status" value="1"/>
</dbReference>
<dbReference type="STRING" id="77044.A0A1W2TAI5"/>
<keyword evidence="3 7" id="KW-0349">Heme</keyword>
<sequence length="361" mass="41063">MDTLSQAFIQPLLTNLDWDHMDFGRNVFLRSATQKFKPRDEISQFPSHHASLYSICQFFIVEATARSLFGNLLHDIEPDIVNLMLRFNEHVWMIVFNYPSFFAGPVAEPRQKIMVALKKLVQAPEEDRSQLCWAIRNITAAMDIVDIDMESRASMMLMSFWAAISNEYNASFWVLAYLLHDISVLEKVKQETEAAWFDESLDLKYLSANCPLLDSTFHEVLRVKNGAGALRVVTKDTIIGQKHLKAGNSVMIPFRQLHVNKNVWGPKVAEFDSYRFLSKKSLARHPSFRPFGGGLTYCPGRMLAREQVFGFVAILLHRFKIKLAQMPGGQSFPRFNDLTPSLGISGPIKGMDVIISIEKAN</sequence>
<feature type="binding site" description="axial binding residue" evidence="7">
    <location>
        <position position="298"/>
    </location>
    <ligand>
        <name>heme</name>
        <dbReference type="ChEBI" id="CHEBI:30413"/>
    </ligand>
    <ligandPart>
        <name>Fe</name>
        <dbReference type="ChEBI" id="CHEBI:18248"/>
    </ligandPart>
</feature>
<evidence type="ECO:0000256" key="2">
    <source>
        <dbReference type="ARBA" id="ARBA00010617"/>
    </source>
</evidence>
<dbReference type="PRINTS" id="PR00465">
    <property type="entry name" value="EP450IV"/>
</dbReference>
<dbReference type="Gene3D" id="1.10.630.10">
    <property type="entry name" value="Cytochrome P450"/>
    <property type="match status" value="1"/>
</dbReference>
<dbReference type="Proteomes" id="UP000054516">
    <property type="component" value="Unassembled WGS sequence"/>
</dbReference>
<keyword evidence="4 7" id="KW-0479">Metal-binding</keyword>
<evidence type="ECO:0000256" key="1">
    <source>
        <dbReference type="ARBA" id="ARBA00001971"/>
    </source>
</evidence>
<dbReference type="PROSITE" id="PS00086">
    <property type="entry name" value="CYTOCHROME_P450"/>
    <property type="match status" value="1"/>
</dbReference>
<protein>
    <submittedName>
        <fullName evidence="9">Putative cytochrome p450 protein</fullName>
    </submittedName>
</protein>